<dbReference type="GO" id="GO:0005524">
    <property type="term" value="F:ATP binding"/>
    <property type="evidence" value="ECO:0007669"/>
    <property type="project" value="UniProtKB-KW"/>
</dbReference>
<accession>A0ABV7KTZ8</accession>
<feature type="domain" description="Histidine kinase" evidence="7">
    <location>
        <begin position="191"/>
        <end position="405"/>
    </location>
</feature>
<evidence type="ECO:0000256" key="1">
    <source>
        <dbReference type="ARBA" id="ARBA00000085"/>
    </source>
</evidence>
<dbReference type="CDD" id="cd00082">
    <property type="entry name" value="HisKA"/>
    <property type="match status" value="1"/>
</dbReference>
<protein>
    <recommendedName>
        <fullName evidence="2">histidine kinase</fullName>
        <ecNumber evidence="2">2.7.13.3</ecNumber>
    </recommendedName>
</protein>
<dbReference type="EC" id="2.7.13.3" evidence="2"/>
<evidence type="ECO:0000313" key="9">
    <source>
        <dbReference type="Proteomes" id="UP001595528"/>
    </source>
</evidence>
<dbReference type="EMBL" id="JBHRTR010000004">
    <property type="protein sequence ID" value="MFC3225761.1"/>
    <property type="molecule type" value="Genomic_DNA"/>
</dbReference>
<dbReference type="SUPFAM" id="SSF47384">
    <property type="entry name" value="Homodimeric domain of signal transducing histidine kinase"/>
    <property type="match status" value="1"/>
</dbReference>
<evidence type="ECO:0000256" key="4">
    <source>
        <dbReference type="ARBA" id="ARBA00022679"/>
    </source>
</evidence>
<dbReference type="InterPro" id="IPR036097">
    <property type="entry name" value="HisK_dim/P_sf"/>
</dbReference>
<keyword evidence="5" id="KW-0418">Kinase</keyword>
<gene>
    <name evidence="8" type="ORF">ACFOGJ_00865</name>
</gene>
<evidence type="ECO:0000256" key="3">
    <source>
        <dbReference type="ARBA" id="ARBA00022553"/>
    </source>
</evidence>
<dbReference type="InterPro" id="IPR003661">
    <property type="entry name" value="HisK_dim/P_dom"/>
</dbReference>
<comment type="catalytic activity">
    <reaction evidence="1">
        <text>ATP + protein L-histidine = ADP + protein N-phospho-L-histidine.</text>
        <dbReference type="EC" id="2.7.13.3"/>
    </reaction>
</comment>
<sequence length="418" mass="46319">MIATAKHPALAAFLSRNIEGIRQEWLDDLRRSGAVRTDLLDDRDLRETTGEICRQILTAIAGDNLSDTRAIEYGPLRELLAGLSQRFARQGLSPTETATFVFSIKATLTRFLTRDPARRAQETVEHILRIDQLFDALGLVTFETYAAAREELILEQHSQLEEANRLLERRVAERTAELKASNEELEAFCYSVSHDLQAPLRSIVGYSQALQEDCADALPEVGRTYIGYLVTESQRMGTLIDDLLSLSRVSRWALRRAPVDLSLLAENAAARLQAAEPGRDVKIAIAPGLTATGDARLLQIVVDNLLGNAWKFTAQTQDARITFDAVEDPAGPTYRVSDNGAGFDMQYVGKLFRPFHRLHRHAEFAGNGIGLATVERIVRRHGGWVRAEGQPNAGATISFTLEPAEKAEEPDHGDPDRP</sequence>
<dbReference type="InterPro" id="IPR025751">
    <property type="entry name" value="RsbRD_N_dom"/>
</dbReference>
<dbReference type="Proteomes" id="UP001595528">
    <property type="component" value="Unassembled WGS sequence"/>
</dbReference>
<name>A0ABV7KTZ8_9PROT</name>
<evidence type="ECO:0000256" key="6">
    <source>
        <dbReference type="SAM" id="Coils"/>
    </source>
</evidence>
<dbReference type="PANTHER" id="PTHR42878:SF15">
    <property type="entry name" value="BACTERIOPHYTOCHROME"/>
    <property type="match status" value="1"/>
</dbReference>
<keyword evidence="4" id="KW-0808">Transferase</keyword>
<keyword evidence="3" id="KW-0597">Phosphoprotein</keyword>
<evidence type="ECO:0000256" key="5">
    <source>
        <dbReference type="ARBA" id="ARBA00022777"/>
    </source>
</evidence>
<dbReference type="Gene3D" id="1.10.287.130">
    <property type="match status" value="1"/>
</dbReference>
<dbReference type="PROSITE" id="PS50109">
    <property type="entry name" value="HIS_KIN"/>
    <property type="match status" value="1"/>
</dbReference>
<proteinExistence type="predicted"/>
<feature type="coiled-coil region" evidence="6">
    <location>
        <begin position="157"/>
        <end position="184"/>
    </location>
</feature>
<dbReference type="InterPro" id="IPR005467">
    <property type="entry name" value="His_kinase_dom"/>
</dbReference>
<dbReference type="SUPFAM" id="SSF55874">
    <property type="entry name" value="ATPase domain of HSP90 chaperone/DNA topoisomerase II/histidine kinase"/>
    <property type="match status" value="1"/>
</dbReference>
<dbReference type="SMART" id="SM00388">
    <property type="entry name" value="HisKA"/>
    <property type="match status" value="1"/>
</dbReference>
<organism evidence="8 9">
    <name type="scientific">Marinibaculum pumilum</name>
    <dbReference type="NCBI Taxonomy" id="1766165"/>
    <lineage>
        <taxon>Bacteria</taxon>
        <taxon>Pseudomonadati</taxon>
        <taxon>Pseudomonadota</taxon>
        <taxon>Alphaproteobacteria</taxon>
        <taxon>Rhodospirillales</taxon>
        <taxon>Rhodospirillaceae</taxon>
        <taxon>Marinibaculum</taxon>
    </lineage>
</organism>
<dbReference type="Gene3D" id="3.30.565.10">
    <property type="entry name" value="Histidine kinase-like ATPase, C-terminal domain"/>
    <property type="match status" value="1"/>
</dbReference>
<keyword evidence="6" id="KW-0175">Coiled coil</keyword>
<evidence type="ECO:0000259" key="7">
    <source>
        <dbReference type="PROSITE" id="PS50109"/>
    </source>
</evidence>
<dbReference type="SMART" id="SM00387">
    <property type="entry name" value="HATPase_c"/>
    <property type="match status" value="1"/>
</dbReference>
<dbReference type="InterPro" id="IPR004358">
    <property type="entry name" value="Sig_transdc_His_kin-like_C"/>
</dbReference>
<keyword evidence="9" id="KW-1185">Reference proteome</keyword>
<evidence type="ECO:0000313" key="8">
    <source>
        <dbReference type="EMBL" id="MFC3225761.1"/>
    </source>
</evidence>
<comment type="caution">
    <text evidence="8">The sequence shown here is derived from an EMBL/GenBank/DDBJ whole genome shotgun (WGS) entry which is preliminary data.</text>
</comment>
<dbReference type="RefSeq" id="WP_379897493.1">
    <property type="nucleotide sequence ID" value="NZ_JBHRTR010000004.1"/>
</dbReference>
<keyword evidence="8" id="KW-0547">Nucleotide-binding</keyword>
<dbReference type="Pfam" id="PF00512">
    <property type="entry name" value="HisKA"/>
    <property type="match status" value="1"/>
</dbReference>
<dbReference type="Pfam" id="PF02518">
    <property type="entry name" value="HATPase_c"/>
    <property type="match status" value="1"/>
</dbReference>
<dbReference type="InterPro" id="IPR036890">
    <property type="entry name" value="HATPase_C_sf"/>
</dbReference>
<reference evidence="9" key="1">
    <citation type="journal article" date="2019" name="Int. J. Syst. Evol. Microbiol.">
        <title>The Global Catalogue of Microorganisms (GCM) 10K type strain sequencing project: providing services to taxonomists for standard genome sequencing and annotation.</title>
        <authorList>
            <consortium name="The Broad Institute Genomics Platform"/>
            <consortium name="The Broad Institute Genome Sequencing Center for Infectious Disease"/>
            <person name="Wu L."/>
            <person name="Ma J."/>
        </authorList>
    </citation>
    <scope>NUCLEOTIDE SEQUENCE [LARGE SCALE GENOMIC DNA]</scope>
    <source>
        <strain evidence="9">KCTC 42964</strain>
    </source>
</reference>
<dbReference type="PRINTS" id="PR00344">
    <property type="entry name" value="BCTRLSENSOR"/>
</dbReference>
<dbReference type="Pfam" id="PF14361">
    <property type="entry name" value="RsbRD_N"/>
    <property type="match status" value="1"/>
</dbReference>
<dbReference type="InterPro" id="IPR050351">
    <property type="entry name" value="BphY/WalK/GraS-like"/>
</dbReference>
<dbReference type="InterPro" id="IPR003594">
    <property type="entry name" value="HATPase_dom"/>
</dbReference>
<keyword evidence="8" id="KW-0067">ATP-binding</keyword>
<dbReference type="PANTHER" id="PTHR42878">
    <property type="entry name" value="TWO-COMPONENT HISTIDINE KINASE"/>
    <property type="match status" value="1"/>
</dbReference>
<evidence type="ECO:0000256" key="2">
    <source>
        <dbReference type="ARBA" id="ARBA00012438"/>
    </source>
</evidence>